<feature type="domain" description="Acetyl-coenzyme A synthetase N-terminal" evidence="6">
    <location>
        <begin position="32"/>
        <end position="90"/>
    </location>
</feature>
<dbReference type="PANTHER" id="PTHR42921">
    <property type="entry name" value="ACETOACETYL-COA SYNTHETASE"/>
    <property type="match status" value="1"/>
</dbReference>
<keyword evidence="3" id="KW-0547">Nucleotide-binding</keyword>
<feature type="domain" description="AMP-dependent synthetase/ligase" evidence="5">
    <location>
        <begin position="96"/>
        <end position="470"/>
    </location>
</feature>
<gene>
    <name evidence="7" type="primary">aacs-1</name>
    <name evidence="7" type="ORF">Focb16_v000008</name>
</gene>
<dbReference type="Proteomes" id="UP000320707">
    <property type="component" value="Unassembled WGS sequence"/>
</dbReference>
<dbReference type="NCBIfam" id="NF002937">
    <property type="entry name" value="PRK03584.1"/>
    <property type="match status" value="1"/>
</dbReference>
<comment type="caution">
    <text evidence="7">The sequence shown here is derived from an EMBL/GenBank/DDBJ whole genome shotgun (WGS) entry which is preliminary data.</text>
</comment>
<sequence>MTTWAHPSPQLTKLEAFRRHVKMKYNLALADYEQLHKWSVNEIELFYQEIWDFCGVVYSAPPSRAVSDSSRMWPRPEWYPGARLNFTENVLAVGLAAHPDKIAVSACREAGTQWKHLTWKQLEREIARYASALRIAHVKAMDRVAAVMTNSLEAVLILLACASIGAIFSSTSPEMGVNGIVERYLQSQPKALFLESRVLYGGKSRDLRKKLATVVEKLKHQGTGLQQVVVSGLTWEDDTVISLNKFLDVPLEPLQFLQVPFDHPVYILYSSGTTGQPKCICHSGGGALLKHKMDMALAMDLGIDSIYYQYTSTGWMMWNMLVGALSVGCKIILYDGSPLHPRPSYQLRFLEEQGVTHWGTSPKFLGTLMRDLNGPLPSLAALQTVLVSGSALSEELCDWFYTVFPKEVGLHNGSGGTDMLGGIIGGNNLIQIHGNKLAAAALGMKVEIWDENGNNIDDSGQKGELVITKPFPSMPVTFWGEGGDEKYRNAYFDTFSNVWCHGDFVSRDIKTKGYLVHGRSDGVLNPGGVRFGTAEIYDVVSRFAEVDDSIAVGQRRSQDQEEQVLLFIKTRDGVTFDKALESKIRDAIKTLLSPRHVPAYILHVRDIPYTMSGKKVEKAVKSVVTGERVQNAGAISNAECLKEYENPASPENEHDIYQEHLYSDRLEHLRTELKKKYNIDNIDQISYTLAADINCIERNPSIRSPFQQEVDDGTLSLLADRRALIRHFGGLKGFTFYPLAFHPRYGNFSSPRPPPLLDDVCLVMRDNMSYRNSGADDVLSFGQFHAYSSDVKRTIRHSPEDLLPARGIATGALTSVANNINNMILAI</sequence>
<dbReference type="Pfam" id="PF16177">
    <property type="entry name" value="ACAS_N"/>
    <property type="match status" value="1"/>
</dbReference>
<evidence type="ECO:0000259" key="6">
    <source>
        <dbReference type="Pfam" id="PF16177"/>
    </source>
</evidence>
<dbReference type="PROSITE" id="PS00455">
    <property type="entry name" value="AMP_BINDING"/>
    <property type="match status" value="1"/>
</dbReference>
<keyword evidence="4" id="KW-0067">ATP-binding</keyword>
<keyword evidence="2" id="KW-0436">Ligase</keyword>
<dbReference type="InterPro" id="IPR000873">
    <property type="entry name" value="AMP-dep_synth/lig_dom"/>
</dbReference>
<dbReference type="AlphaFoldDB" id="A0A559L9X9"/>
<evidence type="ECO:0000256" key="1">
    <source>
        <dbReference type="ARBA" id="ARBA00006432"/>
    </source>
</evidence>
<dbReference type="InterPro" id="IPR005914">
    <property type="entry name" value="Acac_CoA_synth"/>
</dbReference>
<evidence type="ECO:0000256" key="3">
    <source>
        <dbReference type="ARBA" id="ARBA00022741"/>
    </source>
</evidence>
<dbReference type="PANTHER" id="PTHR42921:SF1">
    <property type="entry name" value="ACETOACETYL-COA SYNTHETASE"/>
    <property type="match status" value="1"/>
</dbReference>
<dbReference type="EMBL" id="SRMI01000005">
    <property type="protein sequence ID" value="TVY70153.1"/>
    <property type="molecule type" value="Genomic_DNA"/>
</dbReference>
<reference evidence="7 8" key="1">
    <citation type="journal article" date="2019" name="Microbiol. Resour. Announc.">
        <title>High-quality draft genome sequence of Fusarium oxysporum f. sp. cubense strain 160527, a causal agent of Panama disease.</title>
        <authorList>
            <person name="Asai S."/>
            <person name="Ayukawa Y."/>
            <person name="Gan P."/>
            <person name="Masuda S."/>
            <person name="Komatsu K."/>
            <person name="Shirasu K."/>
            <person name="Arie T."/>
        </authorList>
    </citation>
    <scope>NUCLEOTIDE SEQUENCE [LARGE SCALE GENOMIC DNA]</scope>
    <source>
        <strain evidence="7 8">160527</strain>
    </source>
</reference>
<dbReference type="GO" id="GO:0006629">
    <property type="term" value="P:lipid metabolic process"/>
    <property type="evidence" value="ECO:0007669"/>
    <property type="project" value="InterPro"/>
</dbReference>
<accession>A0A559L9X9</accession>
<evidence type="ECO:0000313" key="7">
    <source>
        <dbReference type="EMBL" id="TVY70153.1"/>
    </source>
</evidence>
<dbReference type="GO" id="GO:0030729">
    <property type="term" value="F:acetoacetate-CoA ligase activity"/>
    <property type="evidence" value="ECO:0007669"/>
    <property type="project" value="InterPro"/>
</dbReference>
<dbReference type="NCBIfam" id="TIGR01217">
    <property type="entry name" value="ac_ac_CoA_syn"/>
    <property type="match status" value="1"/>
</dbReference>
<name>A0A559L9X9_FUSOC</name>
<dbReference type="Gene3D" id="3.30.300.30">
    <property type="match status" value="1"/>
</dbReference>
<proteinExistence type="inferred from homology"/>
<evidence type="ECO:0000256" key="2">
    <source>
        <dbReference type="ARBA" id="ARBA00022598"/>
    </source>
</evidence>
<evidence type="ECO:0000259" key="5">
    <source>
        <dbReference type="Pfam" id="PF00501"/>
    </source>
</evidence>
<dbReference type="Pfam" id="PF00501">
    <property type="entry name" value="AMP-binding"/>
    <property type="match status" value="1"/>
</dbReference>
<dbReference type="Gene3D" id="3.40.50.12780">
    <property type="entry name" value="N-terminal domain of ligase-like"/>
    <property type="match status" value="1"/>
</dbReference>
<protein>
    <submittedName>
        <fullName evidence="7">Acetoacetyl-CoA synthetase</fullName>
    </submittedName>
</protein>
<dbReference type="InterPro" id="IPR045851">
    <property type="entry name" value="AMP-bd_C_sf"/>
</dbReference>
<evidence type="ECO:0000256" key="4">
    <source>
        <dbReference type="ARBA" id="ARBA00022840"/>
    </source>
</evidence>
<organism evidence="7 8">
    <name type="scientific">Fusarium oxysporum f. sp. cubense</name>
    <dbReference type="NCBI Taxonomy" id="61366"/>
    <lineage>
        <taxon>Eukaryota</taxon>
        <taxon>Fungi</taxon>
        <taxon>Dikarya</taxon>
        <taxon>Ascomycota</taxon>
        <taxon>Pezizomycotina</taxon>
        <taxon>Sordariomycetes</taxon>
        <taxon>Hypocreomycetidae</taxon>
        <taxon>Hypocreales</taxon>
        <taxon>Nectriaceae</taxon>
        <taxon>Fusarium</taxon>
        <taxon>Fusarium oxysporum species complex</taxon>
    </lineage>
</organism>
<dbReference type="GO" id="GO:0005524">
    <property type="term" value="F:ATP binding"/>
    <property type="evidence" value="ECO:0007669"/>
    <property type="project" value="UniProtKB-KW"/>
</dbReference>
<dbReference type="SUPFAM" id="SSF56801">
    <property type="entry name" value="Acetyl-CoA synthetase-like"/>
    <property type="match status" value="1"/>
</dbReference>
<comment type="similarity">
    <text evidence="1">Belongs to the ATP-dependent AMP-binding enzyme family.</text>
</comment>
<evidence type="ECO:0000313" key="8">
    <source>
        <dbReference type="Proteomes" id="UP000320707"/>
    </source>
</evidence>
<dbReference type="InterPro" id="IPR042099">
    <property type="entry name" value="ANL_N_sf"/>
</dbReference>
<dbReference type="InterPro" id="IPR020845">
    <property type="entry name" value="AMP-binding_CS"/>
</dbReference>
<dbReference type="InterPro" id="IPR032387">
    <property type="entry name" value="ACAS_N"/>
</dbReference>